<dbReference type="InterPro" id="IPR028896">
    <property type="entry name" value="GcvT/YgfZ/DmdA"/>
</dbReference>
<keyword evidence="3 7" id="KW-0032">Aminotransferase</keyword>
<dbReference type="InterPro" id="IPR027266">
    <property type="entry name" value="TrmE/GcvT-like"/>
</dbReference>
<feature type="domain" description="Aminomethyltransferase C-terminal" evidence="10">
    <location>
        <begin position="312"/>
        <end position="390"/>
    </location>
</feature>
<evidence type="ECO:0000313" key="11">
    <source>
        <dbReference type="EMBL" id="RKT56768.1"/>
    </source>
</evidence>
<dbReference type="InterPro" id="IPR006222">
    <property type="entry name" value="GCVT_N"/>
</dbReference>
<comment type="similarity">
    <text evidence="1 7">Belongs to the GcvT family.</text>
</comment>
<dbReference type="Proteomes" id="UP000282084">
    <property type="component" value="Unassembled WGS sequence"/>
</dbReference>
<dbReference type="PIRSF" id="PIRSF006487">
    <property type="entry name" value="GcvT"/>
    <property type="match status" value="1"/>
</dbReference>
<comment type="catalytic activity">
    <reaction evidence="6 7">
        <text>N(6)-[(R)-S(8)-aminomethyldihydrolipoyl]-L-lysyl-[protein] + (6S)-5,6,7,8-tetrahydrofolate = N(6)-[(R)-dihydrolipoyl]-L-lysyl-[protein] + (6R)-5,10-methylene-5,6,7,8-tetrahydrofolate + NH4(+)</text>
        <dbReference type="Rhea" id="RHEA:16945"/>
        <dbReference type="Rhea" id="RHEA-COMP:10475"/>
        <dbReference type="Rhea" id="RHEA-COMP:10492"/>
        <dbReference type="ChEBI" id="CHEBI:15636"/>
        <dbReference type="ChEBI" id="CHEBI:28938"/>
        <dbReference type="ChEBI" id="CHEBI:57453"/>
        <dbReference type="ChEBI" id="CHEBI:83100"/>
        <dbReference type="ChEBI" id="CHEBI:83143"/>
        <dbReference type="EC" id="2.1.2.10"/>
    </reaction>
</comment>
<evidence type="ECO:0000256" key="4">
    <source>
        <dbReference type="ARBA" id="ARBA00022679"/>
    </source>
</evidence>
<reference evidence="11 12" key="1">
    <citation type="submission" date="2018-10" db="EMBL/GenBank/DDBJ databases">
        <title>Sequencing the genomes of 1000 actinobacteria strains.</title>
        <authorList>
            <person name="Klenk H.-P."/>
        </authorList>
    </citation>
    <scope>NUCLEOTIDE SEQUENCE [LARGE SCALE GENOMIC DNA]</scope>
    <source>
        <strain evidence="11 12">DSM 43800</strain>
    </source>
</reference>
<evidence type="ECO:0000256" key="3">
    <source>
        <dbReference type="ARBA" id="ARBA00022576"/>
    </source>
</evidence>
<dbReference type="GO" id="GO:0004047">
    <property type="term" value="F:aminomethyltransferase activity"/>
    <property type="evidence" value="ECO:0007669"/>
    <property type="project" value="UniProtKB-UniRule"/>
</dbReference>
<dbReference type="Pfam" id="PF01571">
    <property type="entry name" value="GCV_T"/>
    <property type="match status" value="1"/>
</dbReference>
<dbReference type="SUPFAM" id="SSF101790">
    <property type="entry name" value="Aminomethyltransferase beta-barrel domain"/>
    <property type="match status" value="1"/>
</dbReference>
<dbReference type="EC" id="2.1.2.10" evidence="2 7"/>
<dbReference type="Gene3D" id="3.30.1360.120">
    <property type="entry name" value="Probable tRNA modification gtpase trme, domain 1"/>
    <property type="match status" value="1"/>
</dbReference>
<dbReference type="InterPro" id="IPR022903">
    <property type="entry name" value="GcvT_bac"/>
</dbReference>
<comment type="subunit">
    <text evidence="7">The glycine cleavage system is composed of four proteins: P, T, L and H.</text>
</comment>
<comment type="function">
    <text evidence="7">The glycine cleavage system catalyzes the degradation of glycine.</text>
</comment>
<dbReference type="EMBL" id="RBXO01000001">
    <property type="protein sequence ID" value="RKT56768.1"/>
    <property type="molecule type" value="Genomic_DNA"/>
</dbReference>
<dbReference type="Gene3D" id="2.40.30.110">
    <property type="entry name" value="Aminomethyltransferase beta-barrel domains"/>
    <property type="match status" value="1"/>
</dbReference>
<dbReference type="GO" id="GO:0008483">
    <property type="term" value="F:transaminase activity"/>
    <property type="evidence" value="ECO:0007669"/>
    <property type="project" value="UniProtKB-KW"/>
</dbReference>
<evidence type="ECO:0000256" key="5">
    <source>
        <dbReference type="ARBA" id="ARBA00031395"/>
    </source>
</evidence>
<dbReference type="GO" id="GO:0032259">
    <property type="term" value="P:methylation"/>
    <property type="evidence" value="ECO:0007669"/>
    <property type="project" value="UniProtKB-KW"/>
</dbReference>
<evidence type="ECO:0000313" key="12">
    <source>
        <dbReference type="Proteomes" id="UP000282084"/>
    </source>
</evidence>
<protein>
    <recommendedName>
        <fullName evidence="2 7">Aminomethyltransferase</fullName>
        <ecNumber evidence="2 7">2.1.2.10</ecNumber>
    </recommendedName>
    <alternativeName>
        <fullName evidence="5 7">Glycine cleavage system T protein</fullName>
    </alternativeName>
</protein>
<accession>A0A495WAD4</accession>
<gene>
    <name evidence="7" type="primary">gcvT</name>
    <name evidence="11" type="ORF">C8E97_5479</name>
</gene>
<name>A0A495WAD4_9PSEU</name>
<organism evidence="11 12">
    <name type="scientific">Saccharothrix australiensis</name>
    <dbReference type="NCBI Taxonomy" id="2072"/>
    <lineage>
        <taxon>Bacteria</taxon>
        <taxon>Bacillati</taxon>
        <taxon>Actinomycetota</taxon>
        <taxon>Actinomycetes</taxon>
        <taxon>Pseudonocardiales</taxon>
        <taxon>Pseudonocardiaceae</taxon>
        <taxon>Saccharothrix</taxon>
    </lineage>
</organism>
<dbReference type="Gene3D" id="4.10.1250.10">
    <property type="entry name" value="Aminomethyltransferase fragment"/>
    <property type="match status" value="1"/>
</dbReference>
<dbReference type="Gene3D" id="3.30.70.1400">
    <property type="entry name" value="Aminomethyltransferase beta-barrel domains"/>
    <property type="match status" value="1"/>
</dbReference>
<dbReference type="InterPro" id="IPR029043">
    <property type="entry name" value="GcvT/YgfZ_C"/>
</dbReference>
<dbReference type="NCBIfam" id="TIGR00528">
    <property type="entry name" value="gcvT"/>
    <property type="match status" value="1"/>
</dbReference>
<evidence type="ECO:0000259" key="9">
    <source>
        <dbReference type="Pfam" id="PF01571"/>
    </source>
</evidence>
<keyword evidence="11" id="KW-0489">Methyltransferase</keyword>
<dbReference type="OrthoDB" id="9774591at2"/>
<dbReference type="GO" id="GO:0019464">
    <property type="term" value="P:glycine decarboxylation via glycine cleavage system"/>
    <property type="evidence" value="ECO:0007669"/>
    <property type="project" value="UniProtKB-UniRule"/>
</dbReference>
<comment type="caution">
    <text evidence="11">The sequence shown here is derived from an EMBL/GenBank/DDBJ whole genome shotgun (WGS) entry which is preliminary data.</text>
</comment>
<dbReference type="InterPro" id="IPR006223">
    <property type="entry name" value="GcvT"/>
</dbReference>
<evidence type="ECO:0000256" key="1">
    <source>
        <dbReference type="ARBA" id="ARBA00008609"/>
    </source>
</evidence>
<dbReference type="PANTHER" id="PTHR43757:SF2">
    <property type="entry name" value="AMINOMETHYLTRANSFERASE, MITOCHONDRIAL"/>
    <property type="match status" value="1"/>
</dbReference>
<dbReference type="GO" id="GO:0005829">
    <property type="term" value="C:cytosol"/>
    <property type="evidence" value="ECO:0007669"/>
    <property type="project" value="TreeGrafter"/>
</dbReference>
<keyword evidence="12" id="KW-1185">Reference proteome</keyword>
<dbReference type="GO" id="GO:0005960">
    <property type="term" value="C:glycine cleavage complex"/>
    <property type="evidence" value="ECO:0007669"/>
    <property type="project" value="InterPro"/>
</dbReference>
<evidence type="ECO:0000256" key="2">
    <source>
        <dbReference type="ARBA" id="ARBA00012616"/>
    </source>
</evidence>
<dbReference type="AlphaFoldDB" id="A0A495WAD4"/>
<sequence>MDRVILRSGRPTDQVGVTAVPATREDPVETRRTPLHAEHEALGAQFTDFAGWRMPLRYDSELAEHHAVRTSAGLFDLTHMGEIVLTGPEAGRALDHALVGHASAIGVGRARYTMICAADGGVLDDLIVYRTGEQEYLVVANASNAAAVHEELVARAKGYDAAVEDRSADYALLAVQGPKATAILAGLTGTDLAAVKYYASYPTEVAGRPALLARTGYTGEDGFELFLAPADAPHVWGALLAAGAPHDLKPAGLGCRDTLRLEAGMPLYGNELTAARTPYHANLGRVVKLDKPEDFVGRDALAAVAEQGVDARLVGLKTTSRRAPRHGYAVLDAAGAVIGEVTSGALSPTLGYSVALAYVPPAHAEPGTELAVDIRGRQEPVEVVALPFYKRNS</sequence>
<dbReference type="InterPro" id="IPR013977">
    <property type="entry name" value="GcvT_C"/>
</dbReference>
<proteinExistence type="inferred from homology"/>
<evidence type="ECO:0000256" key="8">
    <source>
        <dbReference type="PIRSR" id="PIRSR006487-1"/>
    </source>
</evidence>
<evidence type="ECO:0000256" key="7">
    <source>
        <dbReference type="HAMAP-Rule" id="MF_00259"/>
    </source>
</evidence>
<feature type="domain" description="GCVT N-terminal" evidence="9">
    <location>
        <begin position="35"/>
        <end position="291"/>
    </location>
</feature>
<dbReference type="FunFam" id="2.40.30.110:FF:000003">
    <property type="entry name" value="Aminomethyltransferase"/>
    <property type="match status" value="1"/>
</dbReference>
<dbReference type="GO" id="GO:0008168">
    <property type="term" value="F:methyltransferase activity"/>
    <property type="evidence" value="ECO:0007669"/>
    <property type="project" value="UniProtKB-KW"/>
</dbReference>
<dbReference type="HAMAP" id="MF_00259">
    <property type="entry name" value="GcvT"/>
    <property type="match status" value="1"/>
</dbReference>
<dbReference type="SUPFAM" id="SSF103025">
    <property type="entry name" value="Folate-binding domain"/>
    <property type="match status" value="1"/>
</dbReference>
<keyword evidence="4 7" id="KW-0808">Transferase</keyword>
<dbReference type="Pfam" id="PF08669">
    <property type="entry name" value="GCV_T_C"/>
    <property type="match status" value="1"/>
</dbReference>
<evidence type="ECO:0000259" key="10">
    <source>
        <dbReference type="Pfam" id="PF08669"/>
    </source>
</evidence>
<evidence type="ECO:0000256" key="6">
    <source>
        <dbReference type="ARBA" id="ARBA00047665"/>
    </source>
</evidence>
<dbReference type="NCBIfam" id="NF001567">
    <property type="entry name" value="PRK00389.1"/>
    <property type="match status" value="1"/>
</dbReference>
<dbReference type="PANTHER" id="PTHR43757">
    <property type="entry name" value="AMINOMETHYLTRANSFERASE"/>
    <property type="match status" value="1"/>
</dbReference>
<feature type="binding site" evidence="8">
    <location>
        <position position="224"/>
    </location>
    <ligand>
        <name>substrate</name>
    </ligand>
</feature>